<proteinExistence type="predicted"/>
<accession>A0A011UUS7</accession>
<sequence length="329" mass="35239">MERALLTDVATDEAAAHAVVAFRHLREIVRPAELVAANDNALIDDGETEESRSHGLERVHNQSAIIPSIPKLLRAFADGMRVRVTKATDGKMTRVCRAAWTDRNGVSTVWLGGMDGRRWRGVMFIGGRLEFYGDRGRKCRVDYKTMVSAAKPSREHIAAARLDELCGTTSYLRLHGASMPAPLVLPNVPRPLPGAIPPGKAALRTWLAEQCAGMPVTICPPGVAAVWRRDGLGLECGYGRLGGVSEAIGVGEGKTMAPAHASLNEINRSVTESDFTDGLSKCEQAVLDALLDGESFAAIAAAAGKNPTSHNGRRVAVQTLQNFNEKIAA</sequence>
<dbReference type="EMBL" id="JENY01000004">
    <property type="protein sequence ID" value="EXL09981.1"/>
    <property type="molecule type" value="Genomic_DNA"/>
</dbReference>
<dbReference type="HOGENOM" id="CLU_843705_0_0_5"/>
<reference evidence="1 2" key="1">
    <citation type="submission" date="2014-02" db="EMBL/GenBank/DDBJ databases">
        <title>Aquamicrobium defluvii Genome sequencing.</title>
        <authorList>
            <person name="Wang X."/>
        </authorList>
    </citation>
    <scope>NUCLEOTIDE SEQUENCE [LARGE SCALE GENOMIC DNA]</scope>
    <source>
        <strain evidence="1 2">W13Z1</strain>
    </source>
</reference>
<name>A0A011UUS7_9HYPH</name>
<protein>
    <submittedName>
        <fullName evidence="1">Uncharacterized protein</fullName>
    </submittedName>
</protein>
<dbReference type="eggNOG" id="ENOG50346E3">
    <property type="taxonomic scope" value="Bacteria"/>
</dbReference>
<dbReference type="Proteomes" id="UP000019849">
    <property type="component" value="Unassembled WGS sequence"/>
</dbReference>
<dbReference type="AlphaFoldDB" id="A0A011UUS7"/>
<comment type="caution">
    <text evidence="1">The sequence shown here is derived from an EMBL/GenBank/DDBJ whole genome shotgun (WGS) entry which is preliminary data.</text>
</comment>
<organism evidence="1 2">
    <name type="scientific">Aquamicrobium defluvii</name>
    <dbReference type="NCBI Taxonomy" id="69279"/>
    <lineage>
        <taxon>Bacteria</taxon>
        <taxon>Pseudomonadati</taxon>
        <taxon>Pseudomonadota</taxon>
        <taxon>Alphaproteobacteria</taxon>
        <taxon>Hyphomicrobiales</taxon>
        <taxon>Phyllobacteriaceae</taxon>
        <taxon>Aquamicrobium</taxon>
    </lineage>
</organism>
<gene>
    <name evidence="1" type="ORF">BG36_17590</name>
</gene>
<dbReference type="PATRIC" id="fig|69279.3.peg.741"/>
<evidence type="ECO:0000313" key="2">
    <source>
        <dbReference type="Proteomes" id="UP000019849"/>
    </source>
</evidence>
<dbReference type="STRING" id="69279.BG36_17590"/>
<evidence type="ECO:0000313" key="1">
    <source>
        <dbReference type="EMBL" id="EXL09981.1"/>
    </source>
</evidence>